<dbReference type="AlphaFoldDB" id="A0A9N7UFB4"/>
<evidence type="ECO:0000313" key="2">
    <source>
        <dbReference type="EMBL" id="CAB1430898.1"/>
    </source>
</evidence>
<feature type="region of interest" description="Disordered" evidence="1">
    <location>
        <begin position="1"/>
        <end position="39"/>
    </location>
</feature>
<name>A0A9N7UFB4_PLEPL</name>
<keyword evidence="3" id="KW-1185">Reference proteome</keyword>
<reference evidence="2" key="1">
    <citation type="submission" date="2020-03" db="EMBL/GenBank/DDBJ databases">
        <authorList>
            <person name="Weist P."/>
        </authorList>
    </citation>
    <scope>NUCLEOTIDE SEQUENCE</scope>
</reference>
<protein>
    <submittedName>
        <fullName evidence="2">Uncharacterized protein</fullName>
    </submittedName>
</protein>
<accession>A0A9N7UFB4</accession>
<evidence type="ECO:0000313" key="3">
    <source>
        <dbReference type="Proteomes" id="UP001153269"/>
    </source>
</evidence>
<evidence type="ECO:0000256" key="1">
    <source>
        <dbReference type="SAM" id="MobiDB-lite"/>
    </source>
</evidence>
<sequence length="132" mass="14255">METEHEPPPAVAMPAQSLDGDQLEEPSTPVENMPGRHHDELADGGCSCSQVGEQAGDWLAVPLDQAHLSGDFTTRPFHTGSLSDWVATRVKGSHFSPIAHRSGGSAHRHRALAQRDTVRSELVHVKSVTFSD</sequence>
<dbReference type="EMBL" id="CADEAL010001280">
    <property type="protein sequence ID" value="CAB1430898.1"/>
    <property type="molecule type" value="Genomic_DNA"/>
</dbReference>
<organism evidence="2 3">
    <name type="scientific">Pleuronectes platessa</name>
    <name type="common">European plaice</name>
    <dbReference type="NCBI Taxonomy" id="8262"/>
    <lineage>
        <taxon>Eukaryota</taxon>
        <taxon>Metazoa</taxon>
        <taxon>Chordata</taxon>
        <taxon>Craniata</taxon>
        <taxon>Vertebrata</taxon>
        <taxon>Euteleostomi</taxon>
        <taxon>Actinopterygii</taxon>
        <taxon>Neopterygii</taxon>
        <taxon>Teleostei</taxon>
        <taxon>Neoteleostei</taxon>
        <taxon>Acanthomorphata</taxon>
        <taxon>Carangaria</taxon>
        <taxon>Pleuronectiformes</taxon>
        <taxon>Pleuronectoidei</taxon>
        <taxon>Pleuronectidae</taxon>
        <taxon>Pleuronectes</taxon>
    </lineage>
</organism>
<proteinExistence type="predicted"/>
<comment type="caution">
    <text evidence="2">The sequence shown here is derived from an EMBL/GenBank/DDBJ whole genome shotgun (WGS) entry which is preliminary data.</text>
</comment>
<gene>
    <name evidence="2" type="ORF">PLEPLA_LOCUS18894</name>
</gene>
<dbReference type="Proteomes" id="UP001153269">
    <property type="component" value="Unassembled WGS sequence"/>
</dbReference>